<gene>
    <name evidence="2" type="ORF">E6C64_02180</name>
</gene>
<protein>
    <submittedName>
        <fullName evidence="2">Uncharacterized protein</fullName>
    </submittedName>
</protein>
<feature type="transmembrane region" description="Helical" evidence="1">
    <location>
        <begin position="274"/>
        <end position="294"/>
    </location>
</feature>
<accession>A0A4S4FS24</accession>
<keyword evidence="1" id="KW-1133">Transmembrane helix</keyword>
<feature type="transmembrane region" description="Helical" evidence="1">
    <location>
        <begin position="243"/>
        <end position="262"/>
    </location>
</feature>
<keyword evidence="1" id="KW-0812">Transmembrane</keyword>
<keyword evidence="1" id="KW-0472">Membrane</keyword>
<dbReference type="Proteomes" id="UP000309133">
    <property type="component" value="Unassembled WGS sequence"/>
</dbReference>
<feature type="transmembrane region" description="Helical" evidence="1">
    <location>
        <begin position="73"/>
        <end position="90"/>
    </location>
</feature>
<feature type="transmembrane region" description="Helical" evidence="1">
    <location>
        <begin position="174"/>
        <end position="193"/>
    </location>
</feature>
<organism evidence="2 3">
    <name type="scientific">Naasia lichenicola</name>
    <dbReference type="NCBI Taxonomy" id="2565933"/>
    <lineage>
        <taxon>Bacteria</taxon>
        <taxon>Bacillati</taxon>
        <taxon>Actinomycetota</taxon>
        <taxon>Actinomycetes</taxon>
        <taxon>Micrococcales</taxon>
        <taxon>Microbacteriaceae</taxon>
        <taxon>Naasia</taxon>
    </lineage>
</organism>
<evidence type="ECO:0000256" key="1">
    <source>
        <dbReference type="SAM" id="Phobius"/>
    </source>
</evidence>
<dbReference type="AlphaFoldDB" id="A0A4S4FS24"/>
<dbReference type="OrthoDB" id="343560at2"/>
<name>A0A4S4FS24_9MICO</name>
<dbReference type="EMBL" id="SSSM01000001">
    <property type="protein sequence ID" value="THG33184.1"/>
    <property type="molecule type" value="Genomic_DNA"/>
</dbReference>
<feature type="transmembrane region" description="Helical" evidence="1">
    <location>
        <begin position="99"/>
        <end position="123"/>
    </location>
</feature>
<feature type="transmembrane region" description="Helical" evidence="1">
    <location>
        <begin position="38"/>
        <end position="58"/>
    </location>
</feature>
<proteinExistence type="predicted"/>
<comment type="caution">
    <text evidence="2">The sequence shown here is derived from an EMBL/GenBank/DDBJ whole genome shotgun (WGS) entry which is preliminary data.</text>
</comment>
<dbReference type="RefSeq" id="WP_136425965.1">
    <property type="nucleotide sequence ID" value="NZ_SSSM01000001.1"/>
</dbReference>
<evidence type="ECO:0000313" key="3">
    <source>
        <dbReference type="Proteomes" id="UP000309133"/>
    </source>
</evidence>
<keyword evidence="3" id="KW-1185">Reference proteome</keyword>
<feature type="transmembrane region" description="Helical" evidence="1">
    <location>
        <begin position="306"/>
        <end position="328"/>
    </location>
</feature>
<sequence length="339" mass="35549">MSLTVPPAVPPVSSAVRPPAADLRSALRLPGVRWHRPLVVLAILMVVLAVVSVIGLALDGREVTGLDVWAKPLKFSISTAIYAITLAWLVGQLTRFRRIAWIAGTITMIALTIELVIIAGFAAAGETSHFNVSTPLHTTAWSVMAFSIVVVWGLTLLIAVLLFRNPLGDPARTLAIRAGVIIAFVGMGLAFLMTGPTADQLNDFRGIAGAHTVGTGDGGPGLPILGWSTVAGDLRIPHFVGMHSLQVLPIVAILLELLATRIPRLAGPRARVRLVAIATAAYAAAVALILWQALVGQSIVEPSGPIPIAAGLVALAALTLTAVTVIRARTPQRDATFRP</sequence>
<feature type="transmembrane region" description="Helical" evidence="1">
    <location>
        <begin position="143"/>
        <end position="162"/>
    </location>
</feature>
<evidence type="ECO:0000313" key="2">
    <source>
        <dbReference type="EMBL" id="THG33184.1"/>
    </source>
</evidence>
<reference evidence="2 3" key="1">
    <citation type="submission" date="2019-04" db="EMBL/GenBank/DDBJ databases">
        <authorList>
            <person name="Jiang L."/>
        </authorList>
    </citation>
    <scope>NUCLEOTIDE SEQUENCE [LARGE SCALE GENOMIC DNA]</scope>
    <source>
        <strain evidence="2 3">YIM 131853</strain>
    </source>
</reference>